<protein>
    <submittedName>
        <fullName evidence="1">Uncharacterized protein</fullName>
    </submittedName>
</protein>
<organism evidence="1 2">
    <name type="scientific">Streptomyces nanshensis</name>
    <dbReference type="NCBI Taxonomy" id="518642"/>
    <lineage>
        <taxon>Bacteria</taxon>
        <taxon>Bacillati</taxon>
        <taxon>Actinomycetota</taxon>
        <taxon>Actinomycetes</taxon>
        <taxon>Kitasatosporales</taxon>
        <taxon>Streptomycetaceae</taxon>
        <taxon>Streptomyces</taxon>
    </lineage>
</organism>
<reference evidence="1 2" key="1">
    <citation type="journal article" date="2016" name="Front. Microbiol.">
        <title>Comparative Genomics Analysis of Streptomyces Species Reveals Their Adaptation to the Marine Environment and Their Diversity at the Genomic Level.</title>
        <authorList>
            <person name="Tian X."/>
            <person name="Zhang Z."/>
            <person name="Yang T."/>
            <person name="Chen M."/>
            <person name="Li J."/>
            <person name="Chen F."/>
            <person name="Yang J."/>
            <person name="Li W."/>
            <person name="Zhang B."/>
            <person name="Zhang Z."/>
            <person name="Wu J."/>
            <person name="Zhang C."/>
            <person name="Long L."/>
            <person name="Xiao J."/>
        </authorList>
    </citation>
    <scope>NUCLEOTIDE SEQUENCE [LARGE SCALE GENOMIC DNA]</scope>
    <source>
        <strain evidence="1 2">SCSIO 10429</strain>
    </source>
</reference>
<dbReference type="EMBL" id="LJGW01000039">
    <property type="protein sequence ID" value="OEV13816.1"/>
    <property type="molecule type" value="Genomic_DNA"/>
</dbReference>
<sequence>MPTVIRRTPEQLREQRCGLLAAVGMDWENLQERAESYSLSPAELEVWHTIRGIDYLLTGEVPMP</sequence>
<keyword evidence="2" id="KW-1185">Reference proteome</keyword>
<proteinExistence type="predicted"/>
<gene>
    <name evidence="1" type="ORF">AN218_01790</name>
</gene>
<evidence type="ECO:0000313" key="1">
    <source>
        <dbReference type="EMBL" id="OEV13816.1"/>
    </source>
</evidence>
<name>A0A1E7LCA0_9ACTN</name>
<evidence type="ECO:0000313" key="2">
    <source>
        <dbReference type="Proteomes" id="UP000176005"/>
    </source>
</evidence>
<dbReference type="Proteomes" id="UP000176005">
    <property type="component" value="Unassembled WGS sequence"/>
</dbReference>
<accession>A0A1E7LCA0</accession>
<dbReference type="AlphaFoldDB" id="A0A1E7LCA0"/>
<comment type="caution">
    <text evidence="1">The sequence shown here is derived from an EMBL/GenBank/DDBJ whole genome shotgun (WGS) entry which is preliminary data.</text>
</comment>